<dbReference type="EMBL" id="JARQZJ010000063">
    <property type="protein sequence ID" value="KAK9879848.1"/>
    <property type="molecule type" value="Genomic_DNA"/>
</dbReference>
<evidence type="ECO:0000313" key="3">
    <source>
        <dbReference type="Proteomes" id="UP001431783"/>
    </source>
</evidence>
<name>A0AAW1UB14_9CUCU</name>
<protein>
    <submittedName>
        <fullName evidence="2">Uncharacterized protein</fullName>
    </submittedName>
</protein>
<gene>
    <name evidence="2" type="ORF">WA026_008352</name>
</gene>
<keyword evidence="3" id="KW-1185">Reference proteome</keyword>
<dbReference type="Proteomes" id="UP001431783">
    <property type="component" value="Unassembled WGS sequence"/>
</dbReference>
<reference evidence="2 3" key="1">
    <citation type="submission" date="2023-03" db="EMBL/GenBank/DDBJ databases">
        <title>Genome insight into feeding habits of ladybird beetles.</title>
        <authorList>
            <person name="Li H.-S."/>
            <person name="Huang Y.-H."/>
            <person name="Pang H."/>
        </authorList>
    </citation>
    <scope>NUCLEOTIDE SEQUENCE [LARGE SCALE GENOMIC DNA]</scope>
    <source>
        <strain evidence="2">SYSU_2023b</strain>
        <tissue evidence="2">Whole body</tissue>
    </source>
</reference>
<evidence type="ECO:0000313" key="2">
    <source>
        <dbReference type="EMBL" id="KAK9879848.1"/>
    </source>
</evidence>
<dbReference type="AlphaFoldDB" id="A0AAW1UB14"/>
<comment type="caution">
    <text evidence="2">The sequence shown here is derived from an EMBL/GenBank/DDBJ whole genome shotgun (WGS) entry which is preliminary data.</text>
</comment>
<feature type="region of interest" description="Disordered" evidence="1">
    <location>
        <begin position="82"/>
        <end position="107"/>
    </location>
</feature>
<feature type="compositionally biased region" description="Basic and acidic residues" evidence="1">
    <location>
        <begin position="91"/>
        <end position="107"/>
    </location>
</feature>
<evidence type="ECO:0000256" key="1">
    <source>
        <dbReference type="SAM" id="MobiDB-lite"/>
    </source>
</evidence>
<proteinExistence type="predicted"/>
<sequence length="107" mass="12473">MSAEMWLAKRITKNHFPNILNQVNSFASHSSIPHQNHQPQNQPIASVQIPRVYLKLTATVQKTRNAIGMNYRTLACVDFMHPHSNNGQPQLKERNRERRILRSDFKE</sequence>
<accession>A0AAW1UB14</accession>
<organism evidence="2 3">
    <name type="scientific">Henosepilachna vigintioctopunctata</name>
    <dbReference type="NCBI Taxonomy" id="420089"/>
    <lineage>
        <taxon>Eukaryota</taxon>
        <taxon>Metazoa</taxon>
        <taxon>Ecdysozoa</taxon>
        <taxon>Arthropoda</taxon>
        <taxon>Hexapoda</taxon>
        <taxon>Insecta</taxon>
        <taxon>Pterygota</taxon>
        <taxon>Neoptera</taxon>
        <taxon>Endopterygota</taxon>
        <taxon>Coleoptera</taxon>
        <taxon>Polyphaga</taxon>
        <taxon>Cucujiformia</taxon>
        <taxon>Coccinelloidea</taxon>
        <taxon>Coccinellidae</taxon>
        <taxon>Epilachninae</taxon>
        <taxon>Epilachnini</taxon>
        <taxon>Henosepilachna</taxon>
    </lineage>
</organism>